<dbReference type="PROSITE" id="PS51375">
    <property type="entry name" value="PPR"/>
    <property type="match status" value="8"/>
</dbReference>
<gene>
    <name evidence="3" type="ORF">HPP92_009788</name>
</gene>
<proteinExistence type="predicted"/>
<dbReference type="PANTHER" id="PTHR47942:SF16">
    <property type="entry name" value="PENTATRICOPEPTIDE REPEAT DOMAIN CONTAINING PROTEIN-RELATED"/>
    <property type="match status" value="1"/>
</dbReference>
<protein>
    <recommendedName>
        <fullName evidence="5">Pentatricopeptide repeat-containing protein</fullName>
    </recommendedName>
</protein>
<dbReference type="Proteomes" id="UP000639772">
    <property type="component" value="Unassembled WGS sequence"/>
</dbReference>
<keyword evidence="1" id="KW-0677">Repeat</keyword>
<dbReference type="InterPro" id="IPR002885">
    <property type="entry name" value="PPR_rpt"/>
</dbReference>
<evidence type="ECO:0000256" key="1">
    <source>
        <dbReference type="ARBA" id="ARBA00022737"/>
    </source>
</evidence>
<reference evidence="3 4" key="1">
    <citation type="journal article" date="2020" name="Nat. Food">
        <title>A phased Vanilla planifolia genome enables genetic improvement of flavour and production.</title>
        <authorList>
            <person name="Hasing T."/>
            <person name="Tang H."/>
            <person name="Brym M."/>
            <person name="Khazi F."/>
            <person name="Huang T."/>
            <person name="Chambers A.H."/>
        </authorList>
    </citation>
    <scope>NUCLEOTIDE SEQUENCE [LARGE SCALE GENOMIC DNA]</scope>
    <source>
        <tissue evidence="3">Leaf</tissue>
    </source>
</reference>
<dbReference type="OrthoDB" id="185373at2759"/>
<dbReference type="Gene3D" id="1.25.40.10">
    <property type="entry name" value="Tetratricopeptide repeat domain"/>
    <property type="match status" value="4"/>
</dbReference>
<feature type="repeat" description="PPR" evidence="2">
    <location>
        <begin position="198"/>
        <end position="232"/>
    </location>
</feature>
<evidence type="ECO:0008006" key="5">
    <source>
        <dbReference type="Google" id="ProtNLM"/>
    </source>
</evidence>
<evidence type="ECO:0000313" key="3">
    <source>
        <dbReference type="EMBL" id="KAG0487693.1"/>
    </source>
</evidence>
<dbReference type="AlphaFoldDB" id="A0A835RC63"/>
<evidence type="ECO:0000256" key="2">
    <source>
        <dbReference type="PROSITE-ProRule" id="PRU00708"/>
    </source>
</evidence>
<feature type="repeat" description="PPR" evidence="2">
    <location>
        <begin position="268"/>
        <end position="302"/>
    </location>
</feature>
<dbReference type="Pfam" id="PF01535">
    <property type="entry name" value="PPR"/>
    <property type="match status" value="4"/>
</dbReference>
<dbReference type="Pfam" id="PF13041">
    <property type="entry name" value="PPR_2"/>
    <property type="match status" value="3"/>
</dbReference>
<organism evidence="3 4">
    <name type="scientific">Vanilla planifolia</name>
    <name type="common">Vanilla</name>
    <dbReference type="NCBI Taxonomy" id="51239"/>
    <lineage>
        <taxon>Eukaryota</taxon>
        <taxon>Viridiplantae</taxon>
        <taxon>Streptophyta</taxon>
        <taxon>Embryophyta</taxon>
        <taxon>Tracheophyta</taxon>
        <taxon>Spermatophyta</taxon>
        <taxon>Magnoliopsida</taxon>
        <taxon>Liliopsida</taxon>
        <taxon>Asparagales</taxon>
        <taxon>Orchidaceae</taxon>
        <taxon>Vanilloideae</taxon>
        <taxon>Vanilleae</taxon>
        <taxon>Vanilla</taxon>
    </lineage>
</organism>
<dbReference type="PANTHER" id="PTHR47942">
    <property type="entry name" value="TETRATRICOPEPTIDE REPEAT (TPR)-LIKE SUPERFAMILY PROTEIN-RELATED"/>
    <property type="match status" value="1"/>
</dbReference>
<evidence type="ECO:0000313" key="4">
    <source>
        <dbReference type="Proteomes" id="UP000639772"/>
    </source>
</evidence>
<feature type="repeat" description="PPR" evidence="2">
    <location>
        <begin position="158"/>
        <end position="197"/>
    </location>
</feature>
<feature type="repeat" description="PPR" evidence="2">
    <location>
        <begin position="415"/>
        <end position="449"/>
    </location>
</feature>
<sequence length="490" mass="54245">MSSSKISAIRWSVPLTPSHVCKLIRAEPDARKALLIFNSASAEYPSGYRHDHETFAVIAARLAASSLARAAESILCRAFSELGDSPSESSFLPIIRSYSRAHLPLDALRLFRRMSSEFHLFPSHRSYNAVLAALVANSHLSLAKTLFNEMKTAGVSFTVASFNVLIKAFCSAQSAASGALDSAIRIFRSMPMRGCSPDVCTYNTLIDGLCRHGRVGDAKKLFEEMQQLDYSPNVVTFTSLMHGMCLSGNFDEALRLFDGMGKRAIKPNVITYTSLIDGLCKGGRSLEAMGFLEQMMKQGCLANVMTYSALINGLCAEGRLQQALEVLDKMRLHGRKADAGLYGKLIKGLCESNQFQEAANYLDEMALSGISPNRLTWGLHVRIHNMVIRGLCSNGKLVRSFHLYLNTRNCGISIDPETYALLLDCYCKKGDVHKTVSICHEMMIDGCFPDYNAWHGVLEVHLGRRKVRKTIESIWDELVQSMGDIDVSER</sequence>
<dbReference type="InterPro" id="IPR011990">
    <property type="entry name" value="TPR-like_helical_dom_sf"/>
</dbReference>
<dbReference type="EMBL" id="JADCNM010000004">
    <property type="protein sequence ID" value="KAG0487693.1"/>
    <property type="molecule type" value="Genomic_DNA"/>
</dbReference>
<dbReference type="FunFam" id="1.25.40.10:FF:000558">
    <property type="entry name" value="Pentatricopeptide repeat-containing protein At5g39710"/>
    <property type="match status" value="1"/>
</dbReference>
<name>A0A835RC63_VANPL</name>
<dbReference type="NCBIfam" id="TIGR00756">
    <property type="entry name" value="PPR"/>
    <property type="match status" value="7"/>
</dbReference>
<feature type="repeat" description="PPR" evidence="2">
    <location>
        <begin position="303"/>
        <end position="337"/>
    </location>
</feature>
<comment type="caution">
    <text evidence="3">The sequence shown here is derived from an EMBL/GenBank/DDBJ whole genome shotgun (WGS) entry which is preliminary data.</text>
</comment>
<feature type="repeat" description="PPR" evidence="2">
    <location>
        <begin position="233"/>
        <end position="267"/>
    </location>
</feature>
<feature type="repeat" description="PPR" evidence="2">
    <location>
        <begin position="338"/>
        <end position="372"/>
    </location>
</feature>
<feature type="repeat" description="PPR" evidence="2">
    <location>
        <begin position="123"/>
        <end position="157"/>
    </location>
</feature>
<dbReference type="InterPro" id="IPR051222">
    <property type="entry name" value="PPR/CCM1_RNA-binding"/>
</dbReference>
<accession>A0A835RC63</accession>